<dbReference type="GO" id="GO:0022857">
    <property type="term" value="F:transmembrane transporter activity"/>
    <property type="evidence" value="ECO:0007669"/>
    <property type="project" value="InterPro"/>
</dbReference>
<evidence type="ECO:0000256" key="2">
    <source>
        <dbReference type="ARBA" id="ARBA00022448"/>
    </source>
</evidence>
<keyword evidence="3" id="KW-1003">Cell membrane</keyword>
<feature type="region of interest" description="Disordered" evidence="7">
    <location>
        <begin position="670"/>
        <end position="690"/>
    </location>
</feature>
<keyword evidence="5 8" id="KW-1133">Transmembrane helix</keyword>
<feature type="transmembrane region" description="Helical" evidence="8">
    <location>
        <begin position="405"/>
        <end position="428"/>
    </location>
</feature>
<name>A0A212RZK4_9PROT</name>
<dbReference type="OrthoDB" id="9807111at2"/>
<evidence type="ECO:0000256" key="5">
    <source>
        <dbReference type="ARBA" id="ARBA00022989"/>
    </source>
</evidence>
<sequence>MLIPGWRAWVFSLKAYIAMALALFIAFSIDLPRPYWAMGTVYIVAQPLSGMVQSKAAYRVAGTLGGAIFAIFVMPIFITSPELLTAVLALWTGLCLYCSLMDKTPRSYAFMLAGYTAAFISFPSVGTPQNIFDIGLARSEEIILAILCVTVIDMLILPQRVGPVLEQRLDIWFANVIDWARGVLLPRNLAEGASTDDAPHRLILDAVAIEQLRTHAAFDTPRLRRVQPSLFQLQQRMQSLFAVISALDDRLTQIRQHRPDLAAELDSGLEEIELWVKDPDPGRVQHLHKLLHSLEPSPAAIRESRDELLLANAIARLRNLVDYWVECQVLRAEVTAGTPAPRASAPIAVHRDHAMAALSAVAAMLAVGVCCTFWIAAGWSDGASAPMMAAVLCCFFATQDDPSPMIATFVQMMIFAVGIAGLYLFWVFPAIDGYTMLVASLAPFTILAGTYIAMPQTMLYGLALVVNAAASMGLAETYTADVQSFLNSSTALVLGSYTALVVTRLVRTVGADFMVRRLVRAMQRDLADISLGRLQISREHLEGRMFDRISALIPRVRGQAPEQGMRVLREALADFRLGYNLLTLRRLRKRLSTPAREQLASFLRSLPPFFKRRRSGRDHGSAALLDELDRLIATIGREPSNHLTNEILLTLIGSRRALCPEATFGSAAIDSLPPGMPPSRARVGTLEETA</sequence>
<feature type="transmembrane region" description="Helical" evidence="8">
    <location>
        <begin position="83"/>
        <end position="100"/>
    </location>
</feature>
<feature type="transmembrane region" description="Helical" evidence="8">
    <location>
        <begin position="56"/>
        <end position="77"/>
    </location>
</feature>
<feature type="transmembrane region" description="Helical" evidence="8">
    <location>
        <begin position="6"/>
        <end position="29"/>
    </location>
</feature>
<evidence type="ECO:0000256" key="1">
    <source>
        <dbReference type="ARBA" id="ARBA00004651"/>
    </source>
</evidence>
<proteinExistence type="predicted"/>
<feature type="transmembrane region" description="Helical" evidence="8">
    <location>
        <begin position="142"/>
        <end position="158"/>
    </location>
</feature>
<feature type="transmembrane region" description="Helical" evidence="8">
    <location>
        <begin position="434"/>
        <end position="452"/>
    </location>
</feature>
<protein>
    <submittedName>
        <fullName evidence="9">Uncharacterized membrane protein YccC</fullName>
    </submittedName>
</protein>
<keyword evidence="4 8" id="KW-0812">Transmembrane</keyword>
<dbReference type="PANTHER" id="PTHR30509:SF9">
    <property type="entry name" value="MULTIDRUG RESISTANCE PROTEIN MDTO"/>
    <property type="match status" value="1"/>
</dbReference>
<dbReference type="EMBL" id="FYEH01000018">
    <property type="protein sequence ID" value="SNB78305.1"/>
    <property type="molecule type" value="Genomic_DNA"/>
</dbReference>
<gene>
    <name evidence="9" type="ORF">SAMN07250955_11837</name>
</gene>
<evidence type="ECO:0000256" key="3">
    <source>
        <dbReference type="ARBA" id="ARBA00022475"/>
    </source>
</evidence>
<dbReference type="Proteomes" id="UP000197065">
    <property type="component" value="Unassembled WGS sequence"/>
</dbReference>
<dbReference type="RefSeq" id="WP_088562854.1">
    <property type="nucleotide sequence ID" value="NZ_FYEH01000018.1"/>
</dbReference>
<organism evidence="9 10">
    <name type="scientific">Arboricoccus pini</name>
    <dbReference type="NCBI Taxonomy" id="1963835"/>
    <lineage>
        <taxon>Bacteria</taxon>
        <taxon>Pseudomonadati</taxon>
        <taxon>Pseudomonadota</taxon>
        <taxon>Alphaproteobacteria</taxon>
        <taxon>Geminicoccales</taxon>
        <taxon>Geminicoccaceae</taxon>
        <taxon>Arboricoccus</taxon>
    </lineage>
</organism>
<feature type="transmembrane region" description="Helical" evidence="8">
    <location>
        <begin position="107"/>
        <end position="126"/>
    </location>
</feature>
<feature type="transmembrane region" description="Helical" evidence="8">
    <location>
        <begin position="354"/>
        <end position="376"/>
    </location>
</feature>
<evidence type="ECO:0000256" key="7">
    <source>
        <dbReference type="SAM" id="MobiDB-lite"/>
    </source>
</evidence>
<dbReference type="AlphaFoldDB" id="A0A212RZK4"/>
<keyword evidence="10" id="KW-1185">Reference proteome</keyword>
<keyword evidence="2" id="KW-0813">Transport</keyword>
<dbReference type="PANTHER" id="PTHR30509">
    <property type="entry name" value="P-HYDROXYBENZOIC ACID EFFLUX PUMP SUBUNIT-RELATED"/>
    <property type="match status" value="1"/>
</dbReference>
<dbReference type="GO" id="GO:0005886">
    <property type="term" value="C:plasma membrane"/>
    <property type="evidence" value="ECO:0007669"/>
    <property type="project" value="UniProtKB-SubCell"/>
</dbReference>
<dbReference type="Pfam" id="PF04632">
    <property type="entry name" value="FUSC"/>
    <property type="match status" value="1"/>
</dbReference>
<comment type="subcellular location">
    <subcellularLocation>
        <location evidence="1">Cell membrane</location>
        <topology evidence="1">Multi-pass membrane protein</topology>
    </subcellularLocation>
</comment>
<keyword evidence="6 8" id="KW-0472">Membrane</keyword>
<reference evidence="9 10" key="1">
    <citation type="submission" date="2017-06" db="EMBL/GenBank/DDBJ databases">
        <authorList>
            <person name="Kim H.J."/>
            <person name="Triplett B.A."/>
        </authorList>
    </citation>
    <scope>NUCLEOTIDE SEQUENCE [LARGE SCALE GENOMIC DNA]</scope>
    <source>
        <strain evidence="9 10">B29T1</strain>
    </source>
</reference>
<evidence type="ECO:0000256" key="6">
    <source>
        <dbReference type="ARBA" id="ARBA00023136"/>
    </source>
</evidence>
<accession>A0A212RZK4</accession>
<evidence type="ECO:0000256" key="4">
    <source>
        <dbReference type="ARBA" id="ARBA00022692"/>
    </source>
</evidence>
<evidence type="ECO:0000313" key="10">
    <source>
        <dbReference type="Proteomes" id="UP000197065"/>
    </source>
</evidence>
<evidence type="ECO:0000313" key="9">
    <source>
        <dbReference type="EMBL" id="SNB78305.1"/>
    </source>
</evidence>
<evidence type="ECO:0000256" key="8">
    <source>
        <dbReference type="SAM" id="Phobius"/>
    </source>
</evidence>
<dbReference type="InterPro" id="IPR006726">
    <property type="entry name" value="PHBA_efflux_AaeB/fusaric-R"/>
</dbReference>